<dbReference type="PANTHER" id="PTHR35394">
    <property type="entry name" value="DUF3176 DOMAIN-CONTAINING PROTEIN"/>
    <property type="match status" value="1"/>
</dbReference>
<gene>
    <name evidence="1" type="ORF">PAC_19171</name>
</gene>
<keyword evidence="2" id="KW-1185">Reference proteome</keyword>
<reference evidence="1 2" key="1">
    <citation type="submission" date="2016-03" db="EMBL/GenBank/DDBJ databases">
        <authorList>
            <person name="Ploux O."/>
        </authorList>
    </citation>
    <scope>NUCLEOTIDE SEQUENCE [LARGE SCALE GENOMIC DNA]</scope>
    <source>
        <strain evidence="1 2">UAMH 11012</strain>
    </source>
</reference>
<evidence type="ECO:0000313" key="1">
    <source>
        <dbReference type="EMBL" id="CZR69271.1"/>
    </source>
</evidence>
<organism evidence="1 2">
    <name type="scientific">Phialocephala subalpina</name>
    <dbReference type="NCBI Taxonomy" id="576137"/>
    <lineage>
        <taxon>Eukaryota</taxon>
        <taxon>Fungi</taxon>
        <taxon>Dikarya</taxon>
        <taxon>Ascomycota</taxon>
        <taxon>Pezizomycotina</taxon>
        <taxon>Leotiomycetes</taxon>
        <taxon>Helotiales</taxon>
        <taxon>Mollisiaceae</taxon>
        <taxon>Phialocephala</taxon>
        <taxon>Phialocephala fortinii species complex</taxon>
    </lineage>
</organism>
<proteinExistence type="predicted"/>
<dbReference type="Pfam" id="PF11374">
    <property type="entry name" value="DUF3176"/>
    <property type="match status" value="1"/>
</dbReference>
<dbReference type="EMBL" id="FJOG01000068">
    <property type="protein sequence ID" value="CZR69271.1"/>
    <property type="molecule type" value="Genomic_DNA"/>
</dbReference>
<dbReference type="OrthoDB" id="5376804at2759"/>
<dbReference type="Proteomes" id="UP000184330">
    <property type="component" value="Unassembled WGS sequence"/>
</dbReference>
<dbReference type="PANTHER" id="PTHR35394:SF5">
    <property type="entry name" value="DUF3176 DOMAIN-CONTAINING PROTEIN"/>
    <property type="match status" value="1"/>
</dbReference>
<dbReference type="InterPro" id="IPR021514">
    <property type="entry name" value="DUF3176"/>
</dbReference>
<protein>
    <submittedName>
        <fullName evidence="1">Uncharacterized protein</fullName>
    </submittedName>
</protein>
<dbReference type="AlphaFoldDB" id="A0A1L7XW58"/>
<accession>A0A1L7XW58</accession>
<name>A0A1L7XW58_9HELO</name>
<evidence type="ECO:0000313" key="2">
    <source>
        <dbReference type="Proteomes" id="UP000184330"/>
    </source>
</evidence>
<sequence length="322" mass="34964">MPRNPDSDHIDRMSNPSSGSLLANVDGDLQGFESEKNTTGIGNEEYLAGRRSLSGSAEFSRNGISNQKKVPEWAYELSLNTVVSVLTTLTELALMKPVSECIGQLKWMWFCGKAKKLVQFGAFDEASRGAWGSFTFFFKLPIFKLAGACALITVIATAASPVTQQVVSYPTLPICVDTAVAARADSYLADSISENPLQISARNDDITASMRDAVNAGLYADSSSPLALLEPQCATRNCTWEIFHSLSVCSQTVDISDHIANTTNEPNLLVRTLPNGVYLSFHRTVGKSLNITTSDHFNGSIAFSSIKEGRRGIHLWRMALAV</sequence>